<dbReference type="InterPro" id="IPR009875">
    <property type="entry name" value="PilZ_domain"/>
</dbReference>
<sequence length="96" mass="10875">MQLTQAERRAFERLSFTSQVIISHHGVDQKVDCKDVNAEGMSLYLAQHDFTLHDEIAVQFDDSDPHFPALNADAELIRIQPLESGFLIAVEFVAIY</sequence>
<gene>
    <name evidence="2" type="ORF">GCM10007916_12830</name>
</gene>
<dbReference type="Pfam" id="PF07238">
    <property type="entry name" value="PilZ"/>
    <property type="match status" value="1"/>
</dbReference>
<evidence type="ECO:0000313" key="3">
    <source>
        <dbReference type="Proteomes" id="UP001157353"/>
    </source>
</evidence>
<dbReference type="EMBL" id="BSPQ01000002">
    <property type="protein sequence ID" value="GLS90216.1"/>
    <property type="molecule type" value="Genomic_DNA"/>
</dbReference>
<protein>
    <recommendedName>
        <fullName evidence="1">PilZ domain-containing protein</fullName>
    </recommendedName>
</protein>
<feature type="domain" description="PilZ" evidence="1">
    <location>
        <begin position="7"/>
        <end position="93"/>
    </location>
</feature>
<reference evidence="3" key="1">
    <citation type="journal article" date="2019" name="Int. J. Syst. Evol. Microbiol.">
        <title>The Global Catalogue of Microorganisms (GCM) 10K type strain sequencing project: providing services to taxonomists for standard genome sequencing and annotation.</title>
        <authorList>
            <consortium name="The Broad Institute Genomics Platform"/>
            <consortium name="The Broad Institute Genome Sequencing Center for Infectious Disease"/>
            <person name="Wu L."/>
            <person name="Ma J."/>
        </authorList>
    </citation>
    <scope>NUCLEOTIDE SEQUENCE [LARGE SCALE GENOMIC DNA]</scope>
    <source>
        <strain evidence="3">NBRC 103166</strain>
    </source>
</reference>
<name>A0ABQ6DYH0_9GAMM</name>
<evidence type="ECO:0000313" key="2">
    <source>
        <dbReference type="EMBL" id="GLS90216.1"/>
    </source>
</evidence>
<keyword evidence="3" id="KW-1185">Reference proteome</keyword>
<dbReference type="Gene3D" id="2.40.10.220">
    <property type="entry name" value="predicted glycosyltransferase like domains"/>
    <property type="match status" value="1"/>
</dbReference>
<dbReference type="RefSeq" id="WP_284203335.1">
    <property type="nucleotide sequence ID" value="NZ_BSPQ01000002.1"/>
</dbReference>
<dbReference type="SUPFAM" id="SSF141371">
    <property type="entry name" value="PilZ domain-like"/>
    <property type="match status" value="1"/>
</dbReference>
<accession>A0ABQ6DYH0</accession>
<proteinExistence type="predicted"/>
<comment type="caution">
    <text evidence="2">The sequence shown here is derived from an EMBL/GenBank/DDBJ whole genome shotgun (WGS) entry which is preliminary data.</text>
</comment>
<dbReference type="Proteomes" id="UP001157353">
    <property type="component" value="Unassembled WGS sequence"/>
</dbReference>
<evidence type="ECO:0000259" key="1">
    <source>
        <dbReference type="Pfam" id="PF07238"/>
    </source>
</evidence>
<organism evidence="2 3">
    <name type="scientific">Psychromonas marina</name>
    <dbReference type="NCBI Taxonomy" id="88364"/>
    <lineage>
        <taxon>Bacteria</taxon>
        <taxon>Pseudomonadati</taxon>
        <taxon>Pseudomonadota</taxon>
        <taxon>Gammaproteobacteria</taxon>
        <taxon>Alteromonadales</taxon>
        <taxon>Psychromonadaceae</taxon>
        <taxon>Psychromonas</taxon>
    </lineage>
</organism>